<gene>
    <name evidence="2" type="ORF">ACFOD3_12025</name>
</gene>
<protein>
    <submittedName>
        <fullName evidence="2">DUF3305 domain-containing protein</fullName>
    </submittedName>
</protein>
<feature type="region of interest" description="Disordered" evidence="1">
    <location>
        <begin position="153"/>
        <end position="174"/>
    </location>
</feature>
<evidence type="ECO:0000313" key="2">
    <source>
        <dbReference type="EMBL" id="MFC3000626.1"/>
    </source>
</evidence>
<organism evidence="2 3">
    <name type="scientific">Falsiroseomonas tokyonensis</name>
    <dbReference type="NCBI Taxonomy" id="430521"/>
    <lineage>
        <taxon>Bacteria</taxon>
        <taxon>Pseudomonadati</taxon>
        <taxon>Pseudomonadota</taxon>
        <taxon>Alphaproteobacteria</taxon>
        <taxon>Acetobacterales</taxon>
        <taxon>Roseomonadaceae</taxon>
        <taxon>Falsiroseomonas</taxon>
    </lineage>
</organism>
<evidence type="ECO:0000313" key="3">
    <source>
        <dbReference type="Proteomes" id="UP001595420"/>
    </source>
</evidence>
<proteinExistence type="predicted"/>
<feature type="compositionally biased region" description="Basic and acidic residues" evidence="1">
    <location>
        <begin position="156"/>
        <end position="174"/>
    </location>
</feature>
<sequence length="174" mass="19826">MTRTHNPDSLFIPLAVLVERRPGVTRWAEHAWRAIEVLEEAPEVVPWTLLRQEPDGRAVFFAGSAEVALYPTDTDNYRHNLASAQPLVWVLLRPAETPTGWRLQTVTADPGEAHLYADVGQDLLESLPMPPQLQAVMQDFCARHHKERGFWKRKRDQADPEALAHRAPIAEREE</sequence>
<comment type="caution">
    <text evidence="2">The sequence shown here is derived from an EMBL/GenBank/DDBJ whole genome shotgun (WGS) entry which is preliminary data.</text>
</comment>
<dbReference type="Proteomes" id="UP001595420">
    <property type="component" value="Unassembled WGS sequence"/>
</dbReference>
<dbReference type="EMBL" id="JBHRSB010000003">
    <property type="protein sequence ID" value="MFC3000626.1"/>
    <property type="molecule type" value="Genomic_DNA"/>
</dbReference>
<name>A0ABV7BSE5_9PROT</name>
<evidence type="ECO:0000256" key="1">
    <source>
        <dbReference type="SAM" id="MobiDB-lite"/>
    </source>
</evidence>
<reference evidence="3" key="1">
    <citation type="journal article" date="2019" name="Int. J. Syst. Evol. Microbiol.">
        <title>The Global Catalogue of Microorganisms (GCM) 10K type strain sequencing project: providing services to taxonomists for standard genome sequencing and annotation.</title>
        <authorList>
            <consortium name="The Broad Institute Genomics Platform"/>
            <consortium name="The Broad Institute Genome Sequencing Center for Infectious Disease"/>
            <person name="Wu L."/>
            <person name="Ma J."/>
        </authorList>
    </citation>
    <scope>NUCLEOTIDE SEQUENCE [LARGE SCALE GENOMIC DNA]</scope>
    <source>
        <strain evidence="3">CGMCC 1.16855</strain>
    </source>
</reference>
<dbReference type="InterPro" id="IPR021736">
    <property type="entry name" value="DUF3305"/>
</dbReference>
<dbReference type="RefSeq" id="WP_216836706.1">
    <property type="nucleotide sequence ID" value="NZ_JAFNJS010000003.1"/>
</dbReference>
<keyword evidence="3" id="KW-1185">Reference proteome</keyword>
<accession>A0ABV7BSE5</accession>
<dbReference type="Pfam" id="PF11749">
    <property type="entry name" value="DUF3305"/>
    <property type="match status" value="1"/>
</dbReference>